<gene>
    <name evidence="2" type="ORF">FSB76_12795</name>
</gene>
<dbReference type="Proteomes" id="UP000321362">
    <property type="component" value="Chromosome"/>
</dbReference>
<keyword evidence="1" id="KW-1133">Transmembrane helix</keyword>
<keyword evidence="3" id="KW-1185">Reference proteome</keyword>
<keyword evidence="1" id="KW-0812">Transmembrane</keyword>
<dbReference type="KEGG" id="mgk:FSB76_12795"/>
<accession>A0A5B8VYS6</accession>
<feature type="transmembrane region" description="Helical" evidence="1">
    <location>
        <begin position="117"/>
        <end position="138"/>
    </location>
</feature>
<feature type="transmembrane region" description="Helical" evidence="1">
    <location>
        <begin position="7"/>
        <end position="25"/>
    </location>
</feature>
<name>A0A5B8VYS6_9SPHI</name>
<reference evidence="2 3" key="1">
    <citation type="journal article" date="2013" name="J. Microbiol.">
        <title>Mucilaginibacter ginsenosidivorax sp. nov., with ginsenoside converting activity isolated from sediment.</title>
        <authorList>
            <person name="Kim J.K."/>
            <person name="Choi T.E."/>
            <person name="Liu Q.M."/>
            <person name="Park H.Y."/>
            <person name="Yi T.H."/>
            <person name="Yoon M.H."/>
            <person name="Kim S.C."/>
            <person name="Im W.T."/>
        </authorList>
    </citation>
    <scope>NUCLEOTIDE SEQUENCE [LARGE SCALE GENOMIC DNA]</scope>
    <source>
        <strain evidence="2 3">KHI28</strain>
    </source>
</reference>
<dbReference type="EMBL" id="CP042437">
    <property type="protein sequence ID" value="QEC76780.1"/>
    <property type="molecule type" value="Genomic_DNA"/>
</dbReference>
<feature type="transmembrane region" description="Helical" evidence="1">
    <location>
        <begin position="63"/>
        <end position="83"/>
    </location>
</feature>
<evidence type="ECO:0000313" key="2">
    <source>
        <dbReference type="EMBL" id="QEC76780.1"/>
    </source>
</evidence>
<organism evidence="2 3">
    <name type="scientific">Mucilaginibacter ginsenosidivorax</name>
    <dbReference type="NCBI Taxonomy" id="862126"/>
    <lineage>
        <taxon>Bacteria</taxon>
        <taxon>Pseudomonadati</taxon>
        <taxon>Bacteroidota</taxon>
        <taxon>Sphingobacteriia</taxon>
        <taxon>Sphingobacteriales</taxon>
        <taxon>Sphingobacteriaceae</taxon>
        <taxon>Mucilaginibacter</taxon>
    </lineage>
</organism>
<dbReference type="AlphaFoldDB" id="A0A5B8VYS6"/>
<proteinExistence type="predicted"/>
<keyword evidence="1" id="KW-0472">Membrane</keyword>
<evidence type="ECO:0000256" key="1">
    <source>
        <dbReference type="SAM" id="Phobius"/>
    </source>
</evidence>
<feature type="transmembrane region" description="Helical" evidence="1">
    <location>
        <begin position="95"/>
        <end position="111"/>
    </location>
</feature>
<evidence type="ECO:0000313" key="3">
    <source>
        <dbReference type="Proteomes" id="UP000321362"/>
    </source>
</evidence>
<sequence>MLKKHSILLGIIISLLLLFIATWNYPGGSQVDKNSVGYDWKNNYISNLFGKNAVNGSDNSARFWAIGGMIFFSASFAIFFVEFSKKIPVKGASKVIKYVGAGGMFFTFLIATPLHDIMIIVASTMFLIGMFYITVFVLKSRLHLFKWLCIVCLLVFYYTLYLYGSGSLKYLPIMQKINFATTIALILGLAYFTKKEDFQQIN</sequence>
<feature type="transmembrane region" description="Helical" evidence="1">
    <location>
        <begin position="145"/>
        <end position="164"/>
    </location>
</feature>
<feature type="transmembrane region" description="Helical" evidence="1">
    <location>
        <begin position="170"/>
        <end position="192"/>
    </location>
</feature>
<dbReference type="RefSeq" id="WP_147053949.1">
    <property type="nucleotide sequence ID" value="NZ_CP042437.1"/>
</dbReference>
<evidence type="ECO:0008006" key="4">
    <source>
        <dbReference type="Google" id="ProtNLM"/>
    </source>
</evidence>
<protein>
    <recommendedName>
        <fullName evidence="4">DUF998 domain-containing protein</fullName>
    </recommendedName>
</protein>
<dbReference type="OrthoDB" id="7067097at2"/>